<sequence length="195" mass="21075">MVLQRAPPPIHACQGYVLRMQTITFQFTYRVFCAFGILLYSTNKALLQLFPELPHKYPSLSCTCRLPFDTVTPTSLPRAVSHQHDVEHQLTLSLSTSIPLREGKAGGRARGSTLGEGEEGLSGAIAGGARGAGRGTAEGFGEVPVERGSNDVAGEAKRHHRHDDSHKGWVHSTSATPAADDDEAPGHLLFRTHSR</sequence>
<feature type="region of interest" description="Disordered" evidence="1">
    <location>
        <begin position="101"/>
        <end position="195"/>
    </location>
</feature>
<feature type="compositionally biased region" description="Gly residues" evidence="1">
    <location>
        <begin position="125"/>
        <end position="138"/>
    </location>
</feature>
<dbReference type="Proteomes" id="UP000317650">
    <property type="component" value="Chromosome 5"/>
</dbReference>
<comment type="caution">
    <text evidence="2">The sequence shown here is derived from an EMBL/GenBank/DDBJ whole genome shotgun (WGS) entry which is preliminary data.</text>
</comment>
<accession>A0A4S8JZ07</accession>
<organism evidence="2 3">
    <name type="scientific">Musa balbisiana</name>
    <name type="common">Banana</name>
    <dbReference type="NCBI Taxonomy" id="52838"/>
    <lineage>
        <taxon>Eukaryota</taxon>
        <taxon>Viridiplantae</taxon>
        <taxon>Streptophyta</taxon>
        <taxon>Embryophyta</taxon>
        <taxon>Tracheophyta</taxon>
        <taxon>Spermatophyta</taxon>
        <taxon>Magnoliopsida</taxon>
        <taxon>Liliopsida</taxon>
        <taxon>Zingiberales</taxon>
        <taxon>Musaceae</taxon>
        <taxon>Musa</taxon>
    </lineage>
</organism>
<name>A0A4S8JZ07_MUSBA</name>
<keyword evidence="3" id="KW-1185">Reference proteome</keyword>
<evidence type="ECO:0000313" key="2">
    <source>
        <dbReference type="EMBL" id="THU67614.1"/>
    </source>
</evidence>
<reference evidence="2 3" key="1">
    <citation type="journal article" date="2019" name="Nat. Plants">
        <title>Genome sequencing of Musa balbisiana reveals subgenome evolution and function divergence in polyploid bananas.</title>
        <authorList>
            <person name="Yao X."/>
        </authorList>
    </citation>
    <scope>NUCLEOTIDE SEQUENCE [LARGE SCALE GENOMIC DNA]</scope>
    <source>
        <strain evidence="3">cv. DH-PKW</strain>
        <tissue evidence="2">Leaves</tissue>
    </source>
</reference>
<evidence type="ECO:0000256" key="1">
    <source>
        <dbReference type="SAM" id="MobiDB-lite"/>
    </source>
</evidence>
<protein>
    <submittedName>
        <fullName evidence="2">Uncharacterized protein</fullName>
    </submittedName>
</protein>
<gene>
    <name evidence="2" type="ORF">C4D60_Mb05t26560</name>
</gene>
<evidence type="ECO:0000313" key="3">
    <source>
        <dbReference type="Proteomes" id="UP000317650"/>
    </source>
</evidence>
<dbReference type="EMBL" id="PYDT01000003">
    <property type="protein sequence ID" value="THU67614.1"/>
    <property type="molecule type" value="Genomic_DNA"/>
</dbReference>
<dbReference type="AlphaFoldDB" id="A0A4S8JZ07"/>
<proteinExistence type="predicted"/>